<dbReference type="PROSITE" id="PS50109">
    <property type="entry name" value="HIS_KIN"/>
    <property type="match status" value="1"/>
</dbReference>
<name>R2TCR2_9ENTE</name>
<dbReference type="Proteomes" id="UP000013782">
    <property type="component" value="Unassembled WGS sequence"/>
</dbReference>
<dbReference type="CDD" id="cd00075">
    <property type="entry name" value="HATPase"/>
    <property type="match status" value="1"/>
</dbReference>
<dbReference type="CDD" id="cd00082">
    <property type="entry name" value="HisKA"/>
    <property type="match status" value="1"/>
</dbReference>
<keyword evidence="11" id="KW-1185">Reference proteome</keyword>
<dbReference type="PRINTS" id="PR00344">
    <property type="entry name" value="BCTRLSENSOR"/>
</dbReference>
<keyword evidence="4" id="KW-0597">Phosphoprotein</keyword>
<evidence type="ECO:0000256" key="6">
    <source>
        <dbReference type="ARBA" id="ARBA00022777"/>
    </source>
</evidence>
<dbReference type="GO" id="GO:0000155">
    <property type="term" value="F:phosphorelay sensor kinase activity"/>
    <property type="evidence" value="ECO:0007669"/>
    <property type="project" value="InterPro"/>
</dbReference>
<dbReference type="InterPro" id="IPR003594">
    <property type="entry name" value="HATPase_dom"/>
</dbReference>
<evidence type="ECO:0000313" key="10">
    <source>
        <dbReference type="EMBL" id="EOH97979.1"/>
    </source>
</evidence>
<keyword evidence="6" id="KW-0418">Kinase</keyword>
<evidence type="ECO:0000256" key="5">
    <source>
        <dbReference type="ARBA" id="ARBA00022679"/>
    </source>
</evidence>
<keyword evidence="8" id="KW-0812">Transmembrane</keyword>
<feature type="transmembrane region" description="Helical" evidence="8">
    <location>
        <begin position="7"/>
        <end position="25"/>
    </location>
</feature>
<keyword evidence="7" id="KW-0902">Two-component regulatory system</keyword>
<evidence type="ECO:0000256" key="2">
    <source>
        <dbReference type="ARBA" id="ARBA00004370"/>
    </source>
</evidence>
<dbReference type="GO" id="GO:0005886">
    <property type="term" value="C:plasma membrane"/>
    <property type="evidence" value="ECO:0007669"/>
    <property type="project" value="TreeGrafter"/>
</dbReference>
<evidence type="ECO:0000256" key="7">
    <source>
        <dbReference type="ARBA" id="ARBA00023012"/>
    </source>
</evidence>
<evidence type="ECO:0000256" key="3">
    <source>
        <dbReference type="ARBA" id="ARBA00012438"/>
    </source>
</evidence>
<dbReference type="HOGENOM" id="CLU_000445_89_3_9"/>
<dbReference type="AlphaFoldDB" id="R2TCR2"/>
<dbReference type="SUPFAM" id="SSF55874">
    <property type="entry name" value="ATPase domain of HSP90 chaperone/DNA topoisomerase II/histidine kinase"/>
    <property type="match status" value="1"/>
</dbReference>
<dbReference type="InterPro" id="IPR050351">
    <property type="entry name" value="BphY/WalK/GraS-like"/>
</dbReference>
<keyword evidence="8" id="KW-0472">Membrane</keyword>
<dbReference type="STRING" id="160454.RV10_GL004584"/>
<dbReference type="InterPro" id="IPR003661">
    <property type="entry name" value="HisK_dim/P_dom"/>
</dbReference>
<evidence type="ECO:0000256" key="4">
    <source>
        <dbReference type="ARBA" id="ARBA00022553"/>
    </source>
</evidence>
<protein>
    <recommendedName>
        <fullName evidence="3">histidine kinase</fullName>
        <ecNumber evidence="3">2.7.13.3</ecNumber>
    </recommendedName>
</protein>
<reference evidence="10 11" key="1">
    <citation type="submission" date="2013-02" db="EMBL/GenBank/DDBJ databases">
        <title>The Genome Sequence of Enterococcus pallens BAA-351.</title>
        <authorList>
            <consortium name="The Broad Institute Genome Sequencing Platform"/>
            <consortium name="The Broad Institute Genome Sequencing Center for Infectious Disease"/>
            <person name="Earl A.M."/>
            <person name="Gilmore M.S."/>
            <person name="Lebreton F."/>
            <person name="Walker B."/>
            <person name="Young S.K."/>
            <person name="Zeng Q."/>
            <person name="Gargeya S."/>
            <person name="Fitzgerald M."/>
            <person name="Haas B."/>
            <person name="Abouelleil A."/>
            <person name="Alvarado L."/>
            <person name="Arachchi H.M."/>
            <person name="Berlin A.M."/>
            <person name="Chapman S.B."/>
            <person name="Dewar J."/>
            <person name="Goldberg J."/>
            <person name="Griggs A."/>
            <person name="Gujja S."/>
            <person name="Hansen M."/>
            <person name="Howarth C."/>
            <person name="Imamovic A."/>
            <person name="Larimer J."/>
            <person name="McCowan C."/>
            <person name="Murphy C."/>
            <person name="Neiman D."/>
            <person name="Pearson M."/>
            <person name="Priest M."/>
            <person name="Roberts A."/>
            <person name="Saif S."/>
            <person name="Shea T."/>
            <person name="Sisk P."/>
            <person name="Sykes S."/>
            <person name="Wortman J."/>
            <person name="Nusbaum C."/>
            <person name="Birren B."/>
        </authorList>
    </citation>
    <scope>NUCLEOTIDE SEQUENCE [LARGE SCALE GENOMIC DNA]</scope>
    <source>
        <strain evidence="10 11">ATCC BAA-351</strain>
    </source>
</reference>
<dbReference type="InterPro" id="IPR036890">
    <property type="entry name" value="HATPase_C_sf"/>
</dbReference>
<dbReference type="Gene3D" id="3.30.565.10">
    <property type="entry name" value="Histidine kinase-like ATPase, C-terminal domain"/>
    <property type="match status" value="1"/>
</dbReference>
<dbReference type="InterPro" id="IPR036097">
    <property type="entry name" value="HisK_dim/P_sf"/>
</dbReference>
<dbReference type="PATRIC" id="fig|1158607.3.peg.653"/>
<sequence>MGFRRAKIIGAFIGIIVISLGFISWNHVAMRTALEADRTALLGSLSENEDFSEAQLIKSFNQAGNAADYNNGAELEVKYGLNTRETAYESLVQSYLLRDLLLVFTAVLLLFLLSIRNLKEQQKLREELERVEHQSLTEKKQSALLLHRTRQEDSQIKSSITDISHQLKTPVASLKLSLEIALSEDYTAVERQEFSEQAVLQINKLDLMLDGLAKISQMETDLIQINPQKYRLKQLVKEAINGVIIKALEKEIEIEVGAMDEVTIFVDHKWTLEAISNVLENAIKYSPAHTTIQLRSNSLVTYVVLEILDEGPGIPKQEQTLIYQRFYRGENSQQVEGSGVGLYLTRKIIEEQGGAILVKNRVAQGANFQLTFPLS</sequence>
<evidence type="ECO:0000256" key="8">
    <source>
        <dbReference type="SAM" id="Phobius"/>
    </source>
</evidence>
<feature type="transmembrane region" description="Helical" evidence="8">
    <location>
        <begin position="95"/>
        <end position="115"/>
    </location>
</feature>
<dbReference type="SUPFAM" id="SSF47384">
    <property type="entry name" value="Homodimeric domain of signal transducing histidine kinase"/>
    <property type="match status" value="1"/>
</dbReference>
<evidence type="ECO:0000256" key="1">
    <source>
        <dbReference type="ARBA" id="ARBA00000085"/>
    </source>
</evidence>
<keyword evidence="5" id="KW-0808">Transferase</keyword>
<dbReference type="PANTHER" id="PTHR45453">
    <property type="entry name" value="PHOSPHATE REGULON SENSOR PROTEIN PHOR"/>
    <property type="match status" value="1"/>
</dbReference>
<dbReference type="SMART" id="SM00387">
    <property type="entry name" value="HATPase_c"/>
    <property type="match status" value="1"/>
</dbReference>
<dbReference type="EC" id="2.7.13.3" evidence="3"/>
<dbReference type="GO" id="GO:0016036">
    <property type="term" value="P:cellular response to phosphate starvation"/>
    <property type="evidence" value="ECO:0007669"/>
    <property type="project" value="TreeGrafter"/>
</dbReference>
<gene>
    <name evidence="10" type="ORF">UAU_00648</name>
</gene>
<dbReference type="InterPro" id="IPR004358">
    <property type="entry name" value="Sig_transdc_His_kin-like_C"/>
</dbReference>
<comment type="subcellular location">
    <subcellularLocation>
        <location evidence="2">Membrane</location>
    </subcellularLocation>
</comment>
<evidence type="ECO:0000313" key="11">
    <source>
        <dbReference type="Proteomes" id="UP000013782"/>
    </source>
</evidence>
<proteinExistence type="predicted"/>
<dbReference type="Gene3D" id="1.10.287.130">
    <property type="match status" value="1"/>
</dbReference>
<dbReference type="RefSeq" id="WP_010755710.1">
    <property type="nucleotide sequence ID" value="NZ_ASWD01000002.1"/>
</dbReference>
<dbReference type="GO" id="GO:0004721">
    <property type="term" value="F:phosphoprotein phosphatase activity"/>
    <property type="evidence" value="ECO:0007669"/>
    <property type="project" value="TreeGrafter"/>
</dbReference>
<accession>R2TCR2</accession>
<feature type="domain" description="Histidine kinase" evidence="9">
    <location>
        <begin position="162"/>
        <end position="375"/>
    </location>
</feature>
<dbReference type="Pfam" id="PF02518">
    <property type="entry name" value="HATPase_c"/>
    <property type="match status" value="1"/>
</dbReference>
<dbReference type="PANTHER" id="PTHR45453:SF1">
    <property type="entry name" value="PHOSPHATE REGULON SENSOR PROTEIN PHOR"/>
    <property type="match status" value="1"/>
</dbReference>
<evidence type="ECO:0000259" key="9">
    <source>
        <dbReference type="PROSITE" id="PS50109"/>
    </source>
</evidence>
<comment type="caution">
    <text evidence="10">The sequence shown here is derived from an EMBL/GenBank/DDBJ whole genome shotgun (WGS) entry which is preliminary data.</text>
</comment>
<comment type="catalytic activity">
    <reaction evidence="1">
        <text>ATP + protein L-histidine = ADP + protein N-phospho-L-histidine.</text>
        <dbReference type="EC" id="2.7.13.3"/>
    </reaction>
</comment>
<dbReference type="SMART" id="SM00388">
    <property type="entry name" value="HisKA"/>
    <property type="match status" value="1"/>
</dbReference>
<dbReference type="EMBL" id="AJAQ01000001">
    <property type="protein sequence ID" value="EOH97979.1"/>
    <property type="molecule type" value="Genomic_DNA"/>
</dbReference>
<keyword evidence="8" id="KW-1133">Transmembrane helix</keyword>
<dbReference type="InterPro" id="IPR005467">
    <property type="entry name" value="His_kinase_dom"/>
</dbReference>
<dbReference type="eggNOG" id="COG2205">
    <property type="taxonomic scope" value="Bacteria"/>
</dbReference>
<dbReference type="OrthoDB" id="9773956at2"/>
<organism evidence="10 11">
    <name type="scientific">Enterococcus pallens ATCC BAA-351</name>
    <dbReference type="NCBI Taxonomy" id="1158607"/>
    <lineage>
        <taxon>Bacteria</taxon>
        <taxon>Bacillati</taxon>
        <taxon>Bacillota</taxon>
        <taxon>Bacilli</taxon>
        <taxon>Lactobacillales</taxon>
        <taxon>Enterococcaceae</taxon>
        <taxon>Enterococcus</taxon>
    </lineage>
</organism>